<evidence type="ECO:0000313" key="1">
    <source>
        <dbReference type="EMBL" id="CNI71055.1"/>
    </source>
</evidence>
<dbReference type="InterPro" id="IPR019720">
    <property type="entry name" value="Plasmid_stability_protein_StbB"/>
</dbReference>
<dbReference type="EMBL" id="CWJL01000039">
    <property type="protein sequence ID" value="CRY69263.1"/>
    <property type="molecule type" value="Genomic_DNA"/>
</dbReference>
<dbReference type="EMBL" id="CQAZ01000111">
    <property type="protein sequence ID" value="CNI71055.1"/>
    <property type="molecule type" value="Genomic_DNA"/>
</dbReference>
<dbReference type="Proteomes" id="UP000044625">
    <property type="component" value="Unassembled WGS sequence"/>
</dbReference>
<organism evidence="1 4">
    <name type="scientific">Yersinia pekkanenii</name>
    <dbReference type="NCBI Taxonomy" id="1288385"/>
    <lineage>
        <taxon>Bacteria</taxon>
        <taxon>Pseudomonadati</taxon>
        <taxon>Pseudomonadota</taxon>
        <taxon>Gammaproteobacteria</taxon>
        <taxon>Enterobacterales</taxon>
        <taxon>Yersiniaceae</taxon>
        <taxon>Yersinia</taxon>
    </lineage>
</organism>
<proteinExistence type="predicted"/>
<evidence type="ECO:0000313" key="4">
    <source>
        <dbReference type="Proteomes" id="UP000045840"/>
    </source>
</evidence>
<dbReference type="InterPro" id="IPR038307">
    <property type="entry name" value="StbB_sf"/>
</dbReference>
<dbReference type="Proteomes" id="UP000045840">
    <property type="component" value="Unassembled WGS sequence"/>
</dbReference>
<sequence>MSDDRRKFTLYLHPEEVKSDAQAISVIDTVSRRSRGELFRQTFVAGLALQQLDDRLPALIATMLTRTLTVDQVIGLIAQTRPSGSEATKCDI</sequence>
<dbReference type="Gene3D" id="6.10.290.20">
    <property type="match status" value="1"/>
</dbReference>
<dbReference type="Pfam" id="PF10784">
    <property type="entry name" value="Plasmid_stab_B"/>
    <property type="match status" value="1"/>
</dbReference>
<accession>A0A0T9RM70</accession>
<dbReference type="RefSeq" id="WP_049615456.1">
    <property type="nucleotide sequence ID" value="NZ_CAWMMU010000039.1"/>
</dbReference>
<name>A0A0T9RM70_9GAMM</name>
<dbReference type="STRING" id="1288385.ERS137968_04410"/>
<evidence type="ECO:0000313" key="2">
    <source>
        <dbReference type="EMBL" id="CRY69263.1"/>
    </source>
</evidence>
<keyword evidence="3" id="KW-1185">Reference proteome</keyword>
<reference evidence="2 3" key="3">
    <citation type="submission" date="2015-03" db="EMBL/GenBank/DDBJ databases">
        <authorList>
            <consortium name="Pathogen Informatics"/>
            <person name="Murphy D."/>
        </authorList>
    </citation>
    <scope>NUCLEOTIDE SEQUENCE [LARGE SCALE GENOMIC DNA]</scope>
    <source>
        <strain evidence="2">Type strain: CIP110230</strain>
        <strain evidence="3">type strain: CIP110230</strain>
    </source>
</reference>
<reference evidence="4" key="1">
    <citation type="submission" date="2015-03" db="EMBL/GenBank/DDBJ databases">
        <authorList>
            <consortium name="Pathogen Informatics"/>
        </authorList>
    </citation>
    <scope>NUCLEOTIDE SEQUENCE [LARGE SCALE GENOMIC DNA]</scope>
    <source>
        <strain evidence="4">A125KOH2</strain>
    </source>
</reference>
<dbReference type="OrthoDB" id="6592185at2"/>
<evidence type="ECO:0000313" key="3">
    <source>
        <dbReference type="Proteomes" id="UP000044625"/>
    </source>
</evidence>
<reference evidence="1" key="2">
    <citation type="submission" date="2015-03" db="EMBL/GenBank/DDBJ databases">
        <authorList>
            <person name="Murphy D."/>
        </authorList>
    </citation>
    <scope>NUCLEOTIDE SEQUENCE [LARGE SCALE GENOMIC DNA]</scope>
    <source>
        <strain evidence="1">A125KOH2</strain>
    </source>
</reference>
<dbReference type="AlphaFoldDB" id="A0A0T9RM70"/>
<protein>
    <submittedName>
        <fullName evidence="1">Plasmid stability protein</fullName>
    </submittedName>
</protein>
<gene>
    <name evidence="1" type="ORF">ERS008529_04726</name>
    <name evidence="2" type="ORF">ERS137968_04410</name>
</gene>